<accession>A0A1X7VMJ9</accession>
<feature type="transmembrane region" description="Helical" evidence="2">
    <location>
        <begin position="325"/>
        <end position="346"/>
    </location>
</feature>
<dbReference type="EnsemblMetazoa" id="Aqu2.1.41297_001">
    <property type="protein sequence ID" value="Aqu2.1.41297_001"/>
    <property type="gene ID" value="Aqu2.1.41297"/>
</dbReference>
<dbReference type="AlphaFoldDB" id="A0A1X7VMJ9"/>
<feature type="transmembrane region" description="Helical" evidence="2">
    <location>
        <begin position="61"/>
        <end position="84"/>
    </location>
</feature>
<feature type="transmembrane region" description="Helical" evidence="2">
    <location>
        <begin position="91"/>
        <end position="111"/>
    </location>
</feature>
<proteinExistence type="predicted"/>
<dbReference type="Gene3D" id="1.20.1250.20">
    <property type="entry name" value="MFS general substrate transporter like domains"/>
    <property type="match status" value="1"/>
</dbReference>
<feature type="transmembrane region" description="Helical" evidence="2">
    <location>
        <begin position="152"/>
        <end position="181"/>
    </location>
</feature>
<feature type="transmembrane region" description="Helical" evidence="2">
    <location>
        <begin position="428"/>
        <end position="445"/>
    </location>
</feature>
<protein>
    <recommendedName>
        <fullName evidence="4">Major facilitator superfamily (MFS) profile domain-containing protein</fullName>
    </recommendedName>
</protein>
<feature type="transmembrane region" description="Helical" evidence="2">
    <location>
        <begin position="123"/>
        <end position="140"/>
    </location>
</feature>
<feature type="transmembrane region" description="Helical" evidence="2">
    <location>
        <begin position="460"/>
        <end position="481"/>
    </location>
</feature>
<keyword evidence="1" id="KW-0653">Protein transport</keyword>
<evidence type="ECO:0000256" key="1">
    <source>
        <dbReference type="ARBA" id="ARBA00022856"/>
    </source>
</evidence>
<evidence type="ECO:0000313" key="3">
    <source>
        <dbReference type="EnsemblMetazoa" id="Aqu2.1.41297_001"/>
    </source>
</evidence>
<organism evidence="3">
    <name type="scientific">Amphimedon queenslandica</name>
    <name type="common">Sponge</name>
    <dbReference type="NCBI Taxonomy" id="400682"/>
    <lineage>
        <taxon>Eukaryota</taxon>
        <taxon>Metazoa</taxon>
        <taxon>Porifera</taxon>
        <taxon>Demospongiae</taxon>
        <taxon>Heteroscleromorpha</taxon>
        <taxon>Haplosclerida</taxon>
        <taxon>Niphatidae</taxon>
        <taxon>Amphimedon</taxon>
    </lineage>
</organism>
<evidence type="ECO:0000256" key="2">
    <source>
        <dbReference type="SAM" id="Phobius"/>
    </source>
</evidence>
<name>A0A1X7VMJ9_AMPQE</name>
<feature type="transmembrane region" description="Helical" evidence="2">
    <location>
        <begin position="187"/>
        <end position="207"/>
    </location>
</feature>
<feature type="transmembrane region" description="Helical" evidence="2">
    <location>
        <begin position="398"/>
        <end position="416"/>
    </location>
</feature>
<dbReference type="InterPro" id="IPR036259">
    <property type="entry name" value="MFS_trans_sf"/>
</dbReference>
<dbReference type="InParanoid" id="A0A1X7VMJ9"/>
<keyword evidence="2" id="KW-0472">Membrane</keyword>
<sequence>MIVNTGRGLFAEAWKWCSSSFSVILVLLWDYLMYLETLFLYNFVVQELYNENKENSSDDGIALSVVYYVFFLSFPLFCLIADVWIGRRRTIIIGASLCFLSWIIGGLQYLINSFYALPKIPVLLISGTSILINFTGYSIFKATIVQYNIDQLVGASASLLDAVIYCHSAVVPVAYTILLLLRCTIKYQFYVLLMFFVSGIFVSLMLVSHSSFKHKLENISLIKNPVKLIVRVLCYARKHKYPENRSALTYWEEEAPSRLDLAKEFYGGPFTEEEVEDVKTVFRMIPLLISVVAQNTAYEAYQWIMTGRNNANTINSSSCFISTEFANFLTSVAIFMLYMFPIRLVCQRYIPNMLSLQVIGLLLTLIEQLSKMTIFIYYRKETDPETQFIQPVLIFPQILQGLMFAFIVPVSLEFLIAQSPSRMRGIMVGMWMASIGMGFLFNINLKYPFGCNNKYICTSYYYYLTKSILILVILIVFVILAKRYKYRVRQNEYYRPIREGFYEQSEVPETEGF</sequence>
<dbReference type="PANTHER" id="PTHR11654">
    <property type="entry name" value="OLIGOPEPTIDE TRANSPORTER-RELATED"/>
    <property type="match status" value="1"/>
</dbReference>
<reference evidence="3" key="1">
    <citation type="submission" date="2017-05" db="UniProtKB">
        <authorList>
            <consortium name="EnsemblMetazoa"/>
        </authorList>
    </citation>
    <scope>IDENTIFICATION</scope>
</reference>
<keyword evidence="1" id="KW-0571">Peptide transport</keyword>
<evidence type="ECO:0008006" key="4">
    <source>
        <dbReference type="Google" id="ProtNLM"/>
    </source>
</evidence>
<dbReference type="OrthoDB" id="8904098at2759"/>
<feature type="transmembrane region" description="Helical" evidence="2">
    <location>
        <begin position="358"/>
        <end position="378"/>
    </location>
</feature>
<dbReference type="GO" id="GO:0015833">
    <property type="term" value="P:peptide transport"/>
    <property type="evidence" value="ECO:0007669"/>
    <property type="project" value="UniProtKB-KW"/>
</dbReference>
<keyword evidence="1" id="KW-0813">Transport</keyword>
<dbReference type="SUPFAM" id="SSF103473">
    <property type="entry name" value="MFS general substrate transporter"/>
    <property type="match status" value="1"/>
</dbReference>
<keyword evidence="2" id="KW-1133">Transmembrane helix</keyword>
<keyword evidence="2" id="KW-0812">Transmembrane</keyword>
<feature type="transmembrane region" description="Helical" evidence="2">
    <location>
        <begin position="21"/>
        <end position="41"/>
    </location>
</feature>